<dbReference type="CDD" id="cd00144">
    <property type="entry name" value="MPP_PPP_family"/>
    <property type="match status" value="1"/>
</dbReference>
<dbReference type="PANTHER" id="PTHR42850">
    <property type="entry name" value="METALLOPHOSPHOESTERASE"/>
    <property type="match status" value="1"/>
</dbReference>
<organism evidence="2 3">
    <name type="scientific">Paralimibaculum aggregatum</name>
    <dbReference type="NCBI Taxonomy" id="3036245"/>
    <lineage>
        <taxon>Bacteria</taxon>
        <taxon>Pseudomonadati</taxon>
        <taxon>Pseudomonadota</taxon>
        <taxon>Alphaproteobacteria</taxon>
        <taxon>Rhodobacterales</taxon>
        <taxon>Paracoccaceae</taxon>
        <taxon>Paralimibaculum</taxon>
    </lineage>
</organism>
<evidence type="ECO:0000313" key="2">
    <source>
        <dbReference type="EMBL" id="GMG82214.1"/>
    </source>
</evidence>
<comment type="caution">
    <text evidence="2">The sequence shown here is derived from an EMBL/GenBank/DDBJ whole genome shotgun (WGS) entry which is preliminary data.</text>
</comment>
<dbReference type="InterPro" id="IPR004843">
    <property type="entry name" value="Calcineurin-like_PHP"/>
</dbReference>
<dbReference type="PANTHER" id="PTHR42850:SF4">
    <property type="entry name" value="ZINC-DEPENDENT ENDOPOLYPHOSPHATASE"/>
    <property type="match status" value="1"/>
</dbReference>
<protein>
    <submittedName>
        <fullName evidence="2">Metallophosphoesterase</fullName>
    </submittedName>
</protein>
<evidence type="ECO:0000259" key="1">
    <source>
        <dbReference type="Pfam" id="PF00149"/>
    </source>
</evidence>
<sequence>MVMLPDARGPEGLRIYAIGDIHGCLDALVEMARRVDDDLSARPVADWRVVLLGDYVDRGPDSAGVLAWLAGRAGDSRQINLLGNHDAMLRDFLADAETPRFGTWLANGGVATVQSYRIGPEGFANLDNAYGRESLRQMLEAAIPAEQHALLGSLVLSVRFGDFLFVHAGIRPGIAFEAQSAEDLVWIREPFLGTAGDLGSVVVHGHTPVGELELHPNRIAVDTGAVFGGTLSCLVIEEDRLGLLDTGGHRPLAP</sequence>
<dbReference type="Proteomes" id="UP001239909">
    <property type="component" value="Unassembled WGS sequence"/>
</dbReference>
<evidence type="ECO:0000313" key="3">
    <source>
        <dbReference type="Proteomes" id="UP001239909"/>
    </source>
</evidence>
<dbReference type="EMBL" id="BSYI01000008">
    <property type="protein sequence ID" value="GMG82214.1"/>
    <property type="molecule type" value="Genomic_DNA"/>
</dbReference>
<reference evidence="2 3" key="1">
    <citation type="submission" date="2023-04" db="EMBL/GenBank/DDBJ databases">
        <title>Marinoamorphus aggregata gen. nov., sp. Nov., isolate from tissue of brittle star Ophioplocus japonicus.</title>
        <authorList>
            <person name="Kawano K."/>
            <person name="Sawayama S."/>
            <person name="Nakagawa S."/>
        </authorList>
    </citation>
    <scope>NUCLEOTIDE SEQUENCE [LARGE SCALE GENOMIC DNA]</scope>
    <source>
        <strain evidence="2 3">NKW23</strain>
    </source>
</reference>
<dbReference type="RefSeq" id="WP_285670969.1">
    <property type="nucleotide sequence ID" value="NZ_BSYI01000008.1"/>
</dbReference>
<proteinExistence type="predicted"/>
<feature type="domain" description="Calcineurin-like phosphoesterase" evidence="1">
    <location>
        <begin position="13"/>
        <end position="210"/>
    </location>
</feature>
<dbReference type="Pfam" id="PF00149">
    <property type="entry name" value="Metallophos"/>
    <property type="match status" value="1"/>
</dbReference>
<accession>A0ABQ6LNL0</accession>
<dbReference type="SUPFAM" id="SSF56300">
    <property type="entry name" value="Metallo-dependent phosphatases"/>
    <property type="match status" value="1"/>
</dbReference>
<gene>
    <name evidence="2" type="ORF">LNKW23_14270</name>
</gene>
<dbReference type="Gene3D" id="3.60.21.10">
    <property type="match status" value="1"/>
</dbReference>
<keyword evidence="3" id="KW-1185">Reference proteome</keyword>
<dbReference type="InterPro" id="IPR029052">
    <property type="entry name" value="Metallo-depent_PP-like"/>
</dbReference>
<dbReference type="InterPro" id="IPR050126">
    <property type="entry name" value="Ap4A_hydrolase"/>
</dbReference>
<name>A0ABQ6LNL0_9RHOB</name>